<sequence length="158" mass="17515">MQARSSKIPQDATLASTAMKDQSSFINRRMPILHHQPPNANPASPAMGRHYLIGHGTQTFLHHPWDTDHASPSTACASCFTIHGRLTLLPQAWDTTLFLQPWDANISSTVTGCQPFFSSHRTLIFLHQPWNAKPSTAKEKLPIHHPLEVDLTSSSMGC</sequence>
<dbReference type="AlphaFoldDB" id="A0AAN8WP14"/>
<dbReference type="Proteomes" id="UP001381693">
    <property type="component" value="Unassembled WGS sequence"/>
</dbReference>
<comment type="caution">
    <text evidence="1">The sequence shown here is derived from an EMBL/GenBank/DDBJ whole genome shotgun (WGS) entry which is preliminary data.</text>
</comment>
<reference evidence="1 2" key="1">
    <citation type="submission" date="2023-11" db="EMBL/GenBank/DDBJ databases">
        <title>Halocaridina rubra genome assembly.</title>
        <authorList>
            <person name="Smith C."/>
        </authorList>
    </citation>
    <scope>NUCLEOTIDE SEQUENCE [LARGE SCALE GENOMIC DNA]</scope>
    <source>
        <strain evidence="1">EP-1</strain>
        <tissue evidence="1">Whole</tissue>
    </source>
</reference>
<name>A0AAN8WP14_HALRR</name>
<protein>
    <submittedName>
        <fullName evidence="1">Uncharacterized protein</fullName>
    </submittedName>
</protein>
<evidence type="ECO:0000313" key="2">
    <source>
        <dbReference type="Proteomes" id="UP001381693"/>
    </source>
</evidence>
<dbReference type="EMBL" id="JAXCGZ010022662">
    <property type="protein sequence ID" value="KAK7028077.1"/>
    <property type="molecule type" value="Genomic_DNA"/>
</dbReference>
<accession>A0AAN8WP14</accession>
<gene>
    <name evidence="1" type="ORF">SK128_016348</name>
</gene>
<proteinExistence type="predicted"/>
<keyword evidence="2" id="KW-1185">Reference proteome</keyword>
<evidence type="ECO:0000313" key="1">
    <source>
        <dbReference type="EMBL" id="KAK7028077.1"/>
    </source>
</evidence>
<organism evidence="1 2">
    <name type="scientific">Halocaridina rubra</name>
    <name type="common">Hawaiian red shrimp</name>
    <dbReference type="NCBI Taxonomy" id="373956"/>
    <lineage>
        <taxon>Eukaryota</taxon>
        <taxon>Metazoa</taxon>
        <taxon>Ecdysozoa</taxon>
        <taxon>Arthropoda</taxon>
        <taxon>Crustacea</taxon>
        <taxon>Multicrustacea</taxon>
        <taxon>Malacostraca</taxon>
        <taxon>Eumalacostraca</taxon>
        <taxon>Eucarida</taxon>
        <taxon>Decapoda</taxon>
        <taxon>Pleocyemata</taxon>
        <taxon>Caridea</taxon>
        <taxon>Atyoidea</taxon>
        <taxon>Atyidae</taxon>
        <taxon>Halocaridina</taxon>
    </lineage>
</organism>